<reference evidence="3" key="1">
    <citation type="submission" date="2016-03" db="EMBL/GenBank/DDBJ databases">
        <title>Microsymbionts genomes from the relict species Vavilovia formosa.</title>
        <authorList>
            <person name="Chirak E."/>
            <person name="Kimeklis A."/>
            <person name="Kopat V."/>
            <person name="Andronov E."/>
        </authorList>
    </citation>
    <scope>NUCLEOTIDE SEQUENCE [LARGE SCALE GENOMIC DNA]</scope>
    <source>
        <strain evidence="3">Vaf12</strain>
    </source>
</reference>
<organism evidence="3">
    <name type="scientific">Rhizobium leguminosarum</name>
    <dbReference type="NCBI Taxonomy" id="384"/>
    <lineage>
        <taxon>Bacteria</taxon>
        <taxon>Pseudomonadati</taxon>
        <taxon>Pseudomonadota</taxon>
        <taxon>Alphaproteobacteria</taxon>
        <taxon>Hyphomicrobiales</taxon>
        <taxon>Rhizobiaceae</taxon>
        <taxon>Rhizobium/Agrobacterium group</taxon>
        <taxon>Rhizobium</taxon>
    </lineage>
</organism>
<proteinExistence type="predicted"/>
<dbReference type="RefSeq" id="WP_062945186.1">
    <property type="nucleotide sequence ID" value="NZ_CP171844.1"/>
</dbReference>
<gene>
    <name evidence="3" type="ORF">A4A59_34370</name>
</gene>
<sequence length="62" mass="6298">MVDGPAYPGMPRWVKISGAVLAMAILLAAVLMVSGVGGQHGPGRHLPLGDTGRQPPNGGDRP</sequence>
<dbReference type="AlphaFoldDB" id="A0A154I8C0"/>
<keyword evidence="2" id="KW-0812">Transmembrane</keyword>
<keyword evidence="2" id="KW-0472">Membrane</keyword>
<accession>A0A154I8C0</accession>
<name>A0A154I8C0_RHILE</name>
<feature type="region of interest" description="Disordered" evidence="1">
    <location>
        <begin position="40"/>
        <end position="62"/>
    </location>
</feature>
<protein>
    <submittedName>
        <fullName evidence="3">Uncharacterized protein</fullName>
    </submittedName>
</protein>
<feature type="transmembrane region" description="Helical" evidence="2">
    <location>
        <begin position="16"/>
        <end position="36"/>
    </location>
</feature>
<evidence type="ECO:0000313" key="3">
    <source>
        <dbReference type="EMBL" id="KZA96796.1"/>
    </source>
</evidence>
<keyword evidence="2" id="KW-1133">Transmembrane helix</keyword>
<comment type="caution">
    <text evidence="3">The sequence shown here is derived from an EMBL/GenBank/DDBJ whole genome shotgun (WGS) entry which is preliminary data.</text>
</comment>
<evidence type="ECO:0000256" key="2">
    <source>
        <dbReference type="SAM" id="Phobius"/>
    </source>
</evidence>
<dbReference type="EMBL" id="LVYU01000151">
    <property type="protein sequence ID" value="KZA96796.1"/>
    <property type="molecule type" value="Genomic_DNA"/>
</dbReference>
<evidence type="ECO:0000256" key="1">
    <source>
        <dbReference type="SAM" id="MobiDB-lite"/>
    </source>
</evidence>